<evidence type="ECO:0000313" key="4">
    <source>
        <dbReference type="EMBL" id="NHO38916.1"/>
    </source>
</evidence>
<dbReference type="EMBL" id="LN609302">
    <property type="protein sequence ID" value="CEF57106.1"/>
    <property type="molecule type" value="Genomic_DNA"/>
</dbReference>
<proteinExistence type="predicted"/>
<reference evidence="4 6" key="3">
    <citation type="journal article" date="2020" name="Int. J. Syst. Evol. Microbiol.">
        <title>Novel acetic acid bacteria from cider fermentations: Acetobacter conturbans sp. nov. and Acetobacter fallax sp. nov.</title>
        <authorList>
            <person name="Sombolestani A.S."/>
            <person name="Cleenwerck I."/>
            <person name="Cnockaert M."/>
            <person name="Borremans W."/>
            <person name="Wieme A.D."/>
            <person name="De Vuyst L."/>
            <person name="Vandamme P."/>
        </authorList>
    </citation>
    <scope>NUCLEOTIDE SEQUENCE [LARGE SCALE GENOMIC DNA]</scope>
    <source>
        <strain evidence="4 6">LMG 23848</strain>
    </source>
</reference>
<dbReference type="AlphaFoldDB" id="A0A0U5F661"/>
<dbReference type="Pfam" id="PF05378">
    <property type="entry name" value="Hydant_A_N"/>
    <property type="match status" value="1"/>
</dbReference>
<gene>
    <name evidence="3" type="ORF">AGA_2418</name>
    <name evidence="4" type="ORF">GOB80_04295</name>
</gene>
<evidence type="ECO:0000259" key="1">
    <source>
        <dbReference type="Pfam" id="PF01968"/>
    </source>
</evidence>
<dbReference type="InterPro" id="IPR002821">
    <property type="entry name" value="Hydantoinase_A"/>
</dbReference>
<evidence type="ECO:0000313" key="3">
    <source>
        <dbReference type="EMBL" id="CEF57106.1"/>
    </source>
</evidence>
<evidence type="ECO:0000259" key="2">
    <source>
        <dbReference type="Pfam" id="PF05378"/>
    </source>
</evidence>
<feature type="domain" description="Hydantoinase A/oxoprolinase" evidence="1">
    <location>
        <begin position="206"/>
        <end position="504"/>
    </location>
</feature>
<dbReference type="EMBL" id="WOTE01000002">
    <property type="protein sequence ID" value="NHO38916.1"/>
    <property type="molecule type" value="Genomic_DNA"/>
</dbReference>
<evidence type="ECO:0000313" key="6">
    <source>
        <dbReference type="Proteomes" id="UP000657200"/>
    </source>
</evidence>
<dbReference type="InterPro" id="IPR008040">
    <property type="entry name" value="Hydant_A_N"/>
</dbReference>
<dbReference type="GO" id="GO:0006749">
    <property type="term" value="P:glutathione metabolic process"/>
    <property type="evidence" value="ECO:0007669"/>
    <property type="project" value="TreeGrafter"/>
</dbReference>
<dbReference type="GO" id="GO:0017168">
    <property type="term" value="F:5-oxoprolinase (ATP-hydrolyzing) activity"/>
    <property type="evidence" value="ECO:0007669"/>
    <property type="project" value="UniProtKB-EC"/>
</dbReference>
<dbReference type="PANTHER" id="PTHR11365:SF23">
    <property type="entry name" value="HYPOTHETICAL 5-OXOPROLINASE (EUROFUNG)-RELATED"/>
    <property type="match status" value="1"/>
</dbReference>
<accession>A0A0U5F661</accession>
<dbReference type="OrthoDB" id="7314499at2"/>
<name>A0A0U5F661_9PROT</name>
<dbReference type="RefSeq" id="WP_059024389.1">
    <property type="nucleotide sequence ID" value="NZ_LN609302.1"/>
</dbReference>
<sequence>MMETEYRIAADIGGTFTDVACLSTDGVLVTAKVPSTPQDYAQGILAGVRQIADQLNLPASSFGQLLHASTIATNAILEAKGARTALITTEGFRDVLVLRRIRVPRLYEPLYQKPAPLVPRRLRLEVRERLDARGGVVQALDEQGARDAARALAATGVEAVAVCFLHSYVNPAHEKQVERILREELPEGCFISISHDVLPEVREYERTSTTVVNAYVGPVVSRYLTGLVQTLQDAGFDGRLLMMQSSGGLLDVSQVIARPATVVESGPAAGVVGAARLGCAAGYADIITFDMGGTTAKASLIQDGRLTATDDYEVGGGISMSSALAKGGGYALKLPIIDVSEVGAGGGSVVRVDAGGVLKIGPQSMGAMPGPACYDRGGTQATVTDANLVLGYLNPVALASGTVPVNAQKAKEALQAAVCDHADMSLLDAAYGVHCVANATMMRAVKAVSTYRGRNPRDFTLLAFGGNGGMHAAPLARELNIGRVIVPPGAGVFSAVGLLFADYEMGRTISFSAPLPEDAASMAELDHAYTALETAIRSEMGDQTGLTITRFAQIRYHGQGYELSVALPAGPISASVMAGAAQDFMAEHKRSYGYVHENGQMELVSIRVVASRPPARAPKISKVIAGGSLYEETSRMAYFGAEYGLLLTPVLHRYLLDDQPRKGPLIIEEYEGTTIVPPDWQAWRDVYNNVVIDQITQGEA</sequence>
<keyword evidence="3" id="KW-0378">Hydrolase</keyword>
<protein>
    <submittedName>
        <fullName evidence="4">Hydantoinase/oxoprolinase family protein</fullName>
    </submittedName>
    <submittedName>
        <fullName evidence="3">K01473 N-methylhydantoinase A</fullName>
        <ecNumber evidence="3">3.5.2.9</ecNumber>
    </submittedName>
</protein>
<feature type="domain" description="Hydantoinase/oxoprolinase N-terminal" evidence="2">
    <location>
        <begin position="7"/>
        <end position="184"/>
    </location>
</feature>
<dbReference type="EC" id="3.5.2.9" evidence="3"/>
<dbReference type="Proteomes" id="UP000657200">
    <property type="component" value="Unassembled WGS sequence"/>
</dbReference>
<dbReference type="InterPro" id="IPR043129">
    <property type="entry name" value="ATPase_NBD"/>
</dbReference>
<dbReference type="STRING" id="431306.AGA_2418"/>
<dbReference type="Proteomes" id="UP000068250">
    <property type="component" value="Chromosome I"/>
</dbReference>
<dbReference type="PATRIC" id="fig|431306.5.peg.2495"/>
<dbReference type="GO" id="GO:0005829">
    <property type="term" value="C:cytosol"/>
    <property type="evidence" value="ECO:0007669"/>
    <property type="project" value="TreeGrafter"/>
</dbReference>
<keyword evidence="6" id="KW-1185">Reference proteome</keyword>
<organism evidence="3 5">
    <name type="scientific">Acetobacter ghanensis</name>
    <dbReference type="NCBI Taxonomy" id="431306"/>
    <lineage>
        <taxon>Bacteria</taxon>
        <taxon>Pseudomonadati</taxon>
        <taxon>Pseudomonadota</taxon>
        <taxon>Alphaproteobacteria</taxon>
        <taxon>Acetobacterales</taxon>
        <taxon>Acetobacteraceae</taxon>
        <taxon>Acetobacter</taxon>
    </lineage>
</organism>
<dbReference type="PANTHER" id="PTHR11365">
    <property type="entry name" value="5-OXOPROLINASE RELATED"/>
    <property type="match status" value="1"/>
</dbReference>
<reference evidence="5" key="2">
    <citation type="submission" date="2014-09" db="EMBL/GenBank/DDBJ databases">
        <authorList>
            <person name="Illeghems K.G."/>
        </authorList>
    </citation>
    <scope>NUCLEOTIDE SEQUENCE [LARGE SCALE GENOMIC DNA]</scope>
    <source>
        <strain evidence="5">LMG 23848T</strain>
    </source>
</reference>
<dbReference type="InterPro" id="IPR045079">
    <property type="entry name" value="Oxoprolinase-like"/>
</dbReference>
<evidence type="ECO:0000313" key="5">
    <source>
        <dbReference type="Proteomes" id="UP000068250"/>
    </source>
</evidence>
<reference evidence="3" key="1">
    <citation type="submission" date="2014-09" db="EMBL/GenBank/DDBJ databases">
        <authorList>
            <person name="Magalhaes I.L.F."/>
            <person name="Oliveira U."/>
            <person name="Santos F.R."/>
            <person name="Vidigal T.H.D.A."/>
            <person name="Brescovit A.D."/>
            <person name="Santos A.J."/>
        </authorList>
    </citation>
    <scope>NUCLEOTIDE SEQUENCE</scope>
    <source>
        <strain evidence="3">LMG 23848T</strain>
    </source>
</reference>
<dbReference type="SUPFAM" id="SSF53067">
    <property type="entry name" value="Actin-like ATPase domain"/>
    <property type="match status" value="1"/>
</dbReference>
<dbReference type="Pfam" id="PF01968">
    <property type="entry name" value="Hydantoinase_A"/>
    <property type="match status" value="1"/>
</dbReference>